<dbReference type="FunCoup" id="A0A0Q2N113">
    <property type="interactions" value="77"/>
</dbReference>
<accession>A0A0Q2N113</accession>
<keyword evidence="1" id="KW-0175">Coiled coil</keyword>
<dbReference type="AlphaFoldDB" id="A0A0Q2N113"/>
<evidence type="ECO:0000313" key="3">
    <source>
        <dbReference type="Proteomes" id="UP000051221"/>
    </source>
</evidence>
<dbReference type="Proteomes" id="UP000051221">
    <property type="component" value="Unassembled WGS sequence"/>
</dbReference>
<evidence type="ECO:0000256" key="1">
    <source>
        <dbReference type="SAM" id="Coils"/>
    </source>
</evidence>
<name>A0A0Q2N113_VIBFU</name>
<protein>
    <submittedName>
        <fullName evidence="2">Prepilin peptidase</fullName>
    </submittedName>
</protein>
<sequence>MSDLSRLNSLLDELKHHAAQVDRVRGEHHQPLFDDVLFHCRGKLLTPCVQEAESTLNAITREQHAGKLTQHRAEYLTERLLAQVGAIQRELSTQSIRKNEPKHSSYYRKPISDLYQDLAQHQDWERRLMEMVLDKQQALEQASVYHKQAAQQALLAVEQRLKRCQDAKAKIERQITYREKHQ</sequence>
<dbReference type="InterPro" id="IPR010890">
    <property type="entry name" value="PriC"/>
</dbReference>
<dbReference type="EMBL" id="LKHS01000010">
    <property type="protein sequence ID" value="KQH85487.1"/>
    <property type="molecule type" value="Genomic_DNA"/>
</dbReference>
<organism evidence="2 3">
    <name type="scientific">Vibrio furnissii</name>
    <dbReference type="NCBI Taxonomy" id="29494"/>
    <lineage>
        <taxon>Bacteria</taxon>
        <taxon>Pseudomonadati</taxon>
        <taxon>Pseudomonadota</taxon>
        <taxon>Gammaproteobacteria</taxon>
        <taxon>Vibrionales</taxon>
        <taxon>Vibrionaceae</taxon>
        <taxon>Vibrio</taxon>
    </lineage>
</organism>
<dbReference type="RefSeq" id="WP_004726429.1">
    <property type="nucleotide sequence ID" value="NZ_CABLCD010000013.1"/>
</dbReference>
<feature type="coiled-coil region" evidence="1">
    <location>
        <begin position="147"/>
        <end position="174"/>
    </location>
</feature>
<reference evidence="2 3" key="1">
    <citation type="submission" date="2015-08" db="EMBL/GenBank/DDBJ databases">
        <title>Antibacterial properties of a collection of Vibrionaceae strains.</title>
        <authorList>
            <person name="Giubergia S."/>
        </authorList>
    </citation>
    <scope>NUCLEOTIDE SEQUENCE [LARGE SCALE GENOMIC DNA]</scope>
    <source>
        <strain evidence="2 3">S0821</strain>
    </source>
</reference>
<dbReference type="OrthoDB" id="6402824at2"/>
<dbReference type="Pfam" id="PF07445">
    <property type="entry name" value="PriC"/>
    <property type="match status" value="1"/>
</dbReference>
<dbReference type="OMA" id="QHQEYER"/>
<dbReference type="InterPro" id="IPR038338">
    <property type="entry name" value="PriC_sf"/>
</dbReference>
<dbReference type="GeneID" id="50535098"/>
<keyword evidence="3" id="KW-1185">Reference proteome</keyword>
<dbReference type="InParanoid" id="A0A0Q2N113"/>
<proteinExistence type="predicted"/>
<comment type="caution">
    <text evidence="2">The sequence shown here is derived from an EMBL/GenBank/DDBJ whole genome shotgun (WGS) entry which is preliminary data.</text>
</comment>
<gene>
    <name evidence="2" type="ORF">AMR76_13360</name>
</gene>
<dbReference type="Gene3D" id="1.20.1270.340">
    <property type="match status" value="1"/>
</dbReference>
<evidence type="ECO:0000313" key="2">
    <source>
        <dbReference type="EMBL" id="KQH85487.1"/>
    </source>
</evidence>